<dbReference type="Proteomes" id="UP000199421">
    <property type="component" value="Unassembled WGS sequence"/>
</dbReference>
<dbReference type="OrthoDB" id="714401at2"/>
<proteinExistence type="predicted"/>
<dbReference type="STRING" id="407022.SAMN05661044_01871"/>
<name>A0A1H7M577_OLID1</name>
<evidence type="ECO:0008006" key="3">
    <source>
        <dbReference type="Google" id="ProtNLM"/>
    </source>
</evidence>
<gene>
    <name evidence="1" type="ORF">SAMN05661044_01871</name>
</gene>
<organism evidence="1 2">
    <name type="scientific">Olivibacter domesticus</name>
    <name type="common">Pseudosphingobacterium domesticum</name>
    <dbReference type="NCBI Taxonomy" id="407022"/>
    <lineage>
        <taxon>Bacteria</taxon>
        <taxon>Pseudomonadati</taxon>
        <taxon>Bacteroidota</taxon>
        <taxon>Sphingobacteriia</taxon>
        <taxon>Sphingobacteriales</taxon>
        <taxon>Sphingobacteriaceae</taxon>
        <taxon>Olivibacter</taxon>
    </lineage>
</organism>
<keyword evidence="2" id="KW-1185">Reference proteome</keyword>
<accession>A0A1H7M577</accession>
<dbReference type="RefSeq" id="WP_093322597.1">
    <property type="nucleotide sequence ID" value="NZ_FOAF01000001.1"/>
</dbReference>
<dbReference type="AlphaFoldDB" id="A0A1H7M577"/>
<reference evidence="2" key="1">
    <citation type="submission" date="2016-10" db="EMBL/GenBank/DDBJ databases">
        <authorList>
            <person name="Varghese N."/>
            <person name="Submissions S."/>
        </authorList>
    </citation>
    <scope>NUCLEOTIDE SEQUENCE [LARGE SCALE GENOMIC DNA]</scope>
    <source>
        <strain evidence="2">DSM 18733</strain>
    </source>
</reference>
<sequence length="64" mass="6748">MKKLDLNKLGVEEMNATELRTVEGGGPVGDLLNVIVGGVGTIANDTFGFLNKTLVNIFKTLASL</sequence>
<dbReference type="EMBL" id="FOAF01000001">
    <property type="protein sequence ID" value="SEL06440.1"/>
    <property type="molecule type" value="Genomic_DNA"/>
</dbReference>
<evidence type="ECO:0000313" key="1">
    <source>
        <dbReference type="EMBL" id="SEL06440.1"/>
    </source>
</evidence>
<evidence type="ECO:0000313" key="2">
    <source>
        <dbReference type="Proteomes" id="UP000199421"/>
    </source>
</evidence>
<protein>
    <recommendedName>
        <fullName evidence="3">Bacteriocin-type signal sequence-containing protein</fullName>
    </recommendedName>
</protein>